<evidence type="ECO:0000313" key="3">
    <source>
        <dbReference type="EMBL" id="XFO74131.1"/>
    </source>
</evidence>
<gene>
    <name evidence="3" type="ORF">SPACI_042400</name>
</gene>
<dbReference type="InterPro" id="IPR051599">
    <property type="entry name" value="Cell_Envelope_Assoc"/>
</dbReference>
<feature type="transmembrane region" description="Helical" evidence="1">
    <location>
        <begin position="12"/>
        <end position="30"/>
    </location>
</feature>
<organism evidence="3 4">
    <name type="scientific">Sporomusa acidovorans (strain ATCC 49682 / DSM 3132 / Mol)</name>
    <dbReference type="NCBI Taxonomy" id="1123286"/>
    <lineage>
        <taxon>Bacteria</taxon>
        <taxon>Bacillati</taxon>
        <taxon>Bacillota</taxon>
        <taxon>Negativicutes</taxon>
        <taxon>Selenomonadales</taxon>
        <taxon>Sporomusaceae</taxon>
        <taxon>Sporomusa</taxon>
    </lineage>
</organism>
<keyword evidence="1" id="KW-0812">Transmembrane</keyword>
<dbReference type="EMBL" id="CP155571">
    <property type="protein sequence ID" value="XFO74131.1"/>
    <property type="molecule type" value="Genomic_DNA"/>
</dbReference>
<accession>A0ABZ3J7Q2</accession>
<evidence type="ECO:0000256" key="1">
    <source>
        <dbReference type="SAM" id="Phobius"/>
    </source>
</evidence>
<dbReference type="InterPro" id="IPR014729">
    <property type="entry name" value="Rossmann-like_a/b/a_fold"/>
</dbReference>
<dbReference type="InterPro" id="IPR003848">
    <property type="entry name" value="DUF218"/>
</dbReference>
<proteinExistence type="predicted"/>
<feature type="domain" description="DUF218" evidence="2">
    <location>
        <begin position="77"/>
        <end position="243"/>
    </location>
</feature>
<dbReference type="PANTHER" id="PTHR30336:SF4">
    <property type="entry name" value="ENVELOPE BIOGENESIS FACTOR ELYC"/>
    <property type="match status" value="1"/>
</dbReference>
<sequence>MLIYLNKIIASFLLPPGLILVLLGWLNIGFYRRKYFFAKILSLVVAVFYLMTTPYVSDGLIRSLESQYRPIQNPTGDVIIMLGGGATGDTPDIDGIGHLSGSAANRLLTAARLQKRLNVPVIVSGGKVFEDTGTEALIAQRMLLSLGIPQDKIIIEDQSLNTTQNALYVKQIIEQRHYEQPILVTSAFHMPRSVINFHKVGLAVEPYPADYKVNANSSASLFKFLPSDGAIYNTCTALREYLGMIALEFLH</sequence>
<dbReference type="Proteomes" id="UP000216052">
    <property type="component" value="Chromosome"/>
</dbReference>
<name>A0ABZ3J7Q2_SPOA4</name>
<dbReference type="CDD" id="cd06259">
    <property type="entry name" value="YdcF-like"/>
    <property type="match status" value="1"/>
</dbReference>
<dbReference type="Gene3D" id="3.40.50.620">
    <property type="entry name" value="HUPs"/>
    <property type="match status" value="1"/>
</dbReference>
<evidence type="ECO:0000259" key="2">
    <source>
        <dbReference type="Pfam" id="PF02698"/>
    </source>
</evidence>
<evidence type="ECO:0000313" key="4">
    <source>
        <dbReference type="Proteomes" id="UP000216052"/>
    </source>
</evidence>
<keyword evidence="1" id="KW-1133">Transmembrane helix</keyword>
<reference evidence="3" key="1">
    <citation type="submission" date="2024-05" db="EMBL/GenBank/DDBJ databases">
        <title>Isolation and characterization of Sporomusa carbonis sp. nov., a carboxydotrophic hydrogenogen in the genus of Sporomusa isolated from a charcoal burning pile.</title>
        <authorList>
            <person name="Boeer T."/>
            <person name="Rosenbaum F."/>
            <person name="Eysell L."/>
            <person name="Mueller V."/>
            <person name="Daniel R."/>
            <person name="Poehlein A."/>
        </authorList>
    </citation>
    <scope>NUCLEOTIDE SEQUENCE [LARGE SCALE GENOMIC DNA]</scope>
    <source>
        <strain evidence="3">DSM 3132</strain>
    </source>
</reference>
<keyword evidence="4" id="KW-1185">Reference proteome</keyword>
<protein>
    <recommendedName>
        <fullName evidence="2">DUF218 domain-containing protein</fullName>
    </recommendedName>
</protein>
<keyword evidence="1" id="KW-0472">Membrane</keyword>
<dbReference type="Pfam" id="PF02698">
    <property type="entry name" value="DUF218"/>
    <property type="match status" value="1"/>
</dbReference>
<feature type="transmembrane region" description="Helical" evidence="1">
    <location>
        <begin position="36"/>
        <end position="56"/>
    </location>
</feature>
<dbReference type="PANTHER" id="PTHR30336">
    <property type="entry name" value="INNER MEMBRANE PROTEIN, PROBABLE PERMEASE"/>
    <property type="match status" value="1"/>
</dbReference>